<dbReference type="Proteomes" id="UP000326202">
    <property type="component" value="Chromosome"/>
</dbReference>
<name>A0A5J6MSA9_9PROT</name>
<protein>
    <recommendedName>
        <fullName evidence="3">Lipoprotein</fullName>
    </recommendedName>
</protein>
<evidence type="ECO:0000313" key="1">
    <source>
        <dbReference type="EMBL" id="QEX19575.1"/>
    </source>
</evidence>
<dbReference type="RefSeq" id="WP_151179632.1">
    <property type="nucleotide sequence ID" value="NZ_CP042906.1"/>
</dbReference>
<reference evidence="1 2" key="1">
    <citation type="submission" date="2019-08" db="EMBL/GenBank/DDBJ databases">
        <title>Hyperibacter terrae gen. nov., sp. nov. and Hyperibacter viscosus sp. nov., two new members in the family Rhodospirillaceae isolated from the rhizosphere of Hypericum perforatum.</title>
        <authorList>
            <person name="Noviana Z."/>
        </authorList>
    </citation>
    <scope>NUCLEOTIDE SEQUENCE [LARGE SCALE GENOMIC DNA]</scope>
    <source>
        <strain evidence="1 2">R5913</strain>
    </source>
</reference>
<evidence type="ECO:0008006" key="3">
    <source>
        <dbReference type="Google" id="ProtNLM"/>
    </source>
</evidence>
<sequence length="121" mass="14075">MTPRLRMSASRRWMLIGALAWMGLAGCNAMDVPVRDAYQRQIAGQYYAIELQRGFTLPTKGESAAYFKQSMPLAWDQLYGLRDGGQTNWLLDDFNKNNALWKKMPKYQQDLLWRPQFEPPL</sequence>
<keyword evidence="2" id="KW-1185">Reference proteome</keyword>
<evidence type="ECO:0000313" key="2">
    <source>
        <dbReference type="Proteomes" id="UP000326202"/>
    </source>
</evidence>
<gene>
    <name evidence="1" type="ORF">FRZ44_48900</name>
</gene>
<organism evidence="1 2">
    <name type="scientific">Hypericibacter terrae</name>
    <dbReference type="NCBI Taxonomy" id="2602015"/>
    <lineage>
        <taxon>Bacteria</taxon>
        <taxon>Pseudomonadati</taxon>
        <taxon>Pseudomonadota</taxon>
        <taxon>Alphaproteobacteria</taxon>
        <taxon>Rhodospirillales</taxon>
        <taxon>Dongiaceae</taxon>
        <taxon>Hypericibacter</taxon>
    </lineage>
</organism>
<dbReference type="AlphaFoldDB" id="A0A5J6MSA9"/>
<dbReference type="PROSITE" id="PS51257">
    <property type="entry name" value="PROKAR_LIPOPROTEIN"/>
    <property type="match status" value="1"/>
</dbReference>
<accession>A0A5J6MSA9</accession>
<dbReference type="KEGG" id="htq:FRZ44_48900"/>
<proteinExistence type="predicted"/>
<dbReference type="EMBL" id="CP042906">
    <property type="protein sequence ID" value="QEX19575.1"/>
    <property type="molecule type" value="Genomic_DNA"/>
</dbReference>